<dbReference type="AlphaFoldDB" id="A0A8J2J1E5"/>
<name>A0A8J2J1E5_FUSEQ</name>
<comment type="caution">
    <text evidence="2">The sequence shown here is derived from an EMBL/GenBank/DDBJ whole genome shotgun (WGS) entry which is preliminary data.</text>
</comment>
<evidence type="ECO:0008006" key="4">
    <source>
        <dbReference type="Google" id="ProtNLM"/>
    </source>
</evidence>
<gene>
    <name evidence="2" type="ORF">FEQUK3_LOCUS7782</name>
</gene>
<reference evidence="2" key="1">
    <citation type="submission" date="2021-05" db="EMBL/GenBank/DDBJ databases">
        <authorList>
            <person name="Khan N."/>
        </authorList>
    </citation>
    <scope>NUCLEOTIDE SEQUENCE</scope>
</reference>
<evidence type="ECO:0000313" key="3">
    <source>
        <dbReference type="Proteomes" id="UP000693738"/>
    </source>
</evidence>
<dbReference type="Proteomes" id="UP000693738">
    <property type="component" value="Unassembled WGS sequence"/>
</dbReference>
<accession>A0A8J2J1E5</accession>
<evidence type="ECO:0000313" key="2">
    <source>
        <dbReference type="EMBL" id="CAG7562054.1"/>
    </source>
</evidence>
<feature type="chain" id="PRO_5035246008" description="Secreted protein" evidence="1">
    <location>
        <begin position="19"/>
        <end position="115"/>
    </location>
</feature>
<keyword evidence="1" id="KW-0732">Signal</keyword>
<sequence length="115" mass="13142">MRFDILAVLAALAMNASADRMEVFTKCASCGMCESSTALFYTDYGTYKVNAQEGCRRTKVPGMVKFCVDWGKRRAHFKISGQSKRCLTQDSENTHACPQVQCFRTTWREIPCHWR</sequence>
<proteinExistence type="predicted"/>
<organism evidence="2 3">
    <name type="scientific">Fusarium equiseti</name>
    <name type="common">Fusarium scirpi</name>
    <dbReference type="NCBI Taxonomy" id="61235"/>
    <lineage>
        <taxon>Eukaryota</taxon>
        <taxon>Fungi</taxon>
        <taxon>Dikarya</taxon>
        <taxon>Ascomycota</taxon>
        <taxon>Pezizomycotina</taxon>
        <taxon>Sordariomycetes</taxon>
        <taxon>Hypocreomycetidae</taxon>
        <taxon>Hypocreales</taxon>
        <taxon>Nectriaceae</taxon>
        <taxon>Fusarium</taxon>
        <taxon>Fusarium incarnatum-equiseti species complex</taxon>
    </lineage>
</organism>
<evidence type="ECO:0000256" key="1">
    <source>
        <dbReference type="SAM" id="SignalP"/>
    </source>
</evidence>
<protein>
    <recommendedName>
        <fullName evidence="4">Secreted protein</fullName>
    </recommendedName>
</protein>
<feature type="signal peptide" evidence="1">
    <location>
        <begin position="1"/>
        <end position="18"/>
    </location>
</feature>
<dbReference type="EMBL" id="CAJSTJ010000145">
    <property type="protein sequence ID" value="CAG7562054.1"/>
    <property type="molecule type" value="Genomic_DNA"/>
</dbReference>